<organism evidence="1 2">
    <name type="scientific">Thermosporothrix hazakensis</name>
    <dbReference type="NCBI Taxonomy" id="644383"/>
    <lineage>
        <taxon>Bacteria</taxon>
        <taxon>Bacillati</taxon>
        <taxon>Chloroflexota</taxon>
        <taxon>Ktedonobacteria</taxon>
        <taxon>Ktedonobacterales</taxon>
        <taxon>Thermosporotrichaceae</taxon>
        <taxon>Thermosporothrix</taxon>
    </lineage>
</organism>
<reference evidence="1 2" key="1">
    <citation type="submission" date="2018-06" db="EMBL/GenBank/DDBJ databases">
        <title>Genomic Encyclopedia of Archaeal and Bacterial Type Strains, Phase II (KMG-II): from individual species to whole genera.</title>
        <authorList>
            <person name="Goeker M."/>
        </authorList>
    </citation>
    <scope>NUCLEOTIDE SEQUENCE [LARGE SCALE GENOMIC DNA]</scope>
    <source>
        <strain evidence="1 2">ATCC BAA-1881</strain>
    </source>
</reference>
<dbReference type="Proteomes" id="UP000248806">
    <property type="component" value="Unassembled WGS sequence"/>
</dbReference>
<gene>
    <name evidence="1" type="ORF">EI42_03881</name>
</gene>
<dbReference type="PROSITE" id="PS51257">
    <property type="entry name" value="PROKAR_LIPOPROTEIN"/>
    <property type="match status" value="1"/>
</dbReference>
<evidence type="ECO:0000313" key="2">
    <source>
        <dbReference type="Proteomes" id="UP000248806"/>
    </source>
</evidence>
<evidence type="ECO:0000313" key="1">
    <source>
        <dbReference type="EMBL" id="PZW26301.1"/>
    </source>
</evidence>
<proteinExistence type="predicted"/>
<sequence>MMYKPVLAEKKRSSPLSLSTLTYACQSLEETEGLPFPAEQKSK</sequence>
<comment type="caution">
    <text evidence="1">The sequence shown here is derived from an EMBL/GenBank/DDBJ whole genome shotgun (WGS) entry which is preliminary data.</text>
</comment>
<dbReference type="AlphaFoldDB" id="A0A326U3V3"/>
<dbReference type="EMBL" id="QKUF01000015">
    <property type="protein sequence ID" value="PZW26301.1"/>
    <property type="molecule type" value="Genomic_DNA"/>
</dbReference>
<keyword evidence="2" id="KW-1185">Reference proteome</keyword>
<accession>A0A326U3V3</accession>
<name>A0A326U3V3_THEHA</name>
<protein>
    <submittedName>
        <fullName evidence="1">Uncharacterized protein</fullName>
    </submittedName>
</protein>